<dbReference type="GO" id="GO:0003676">
    <property type="term" value="F:nucleic acid binding"/>
    <property type="evidence" value="ECO:0007669"/>
    <property type="project" value="InterPro"/>
</dbReference>
<dbReference type="InterPro" id="IPR012337">
    <property type="entry name" value="RNaseH-like_sf"/>
</dbReference>
<dbReference type="AlphaFoldDB" id="A0A6J5X5W8"/>
<accession>A0A6J5X5W8</accession>
<proteinExistence type="predicted"/>
<dbReference type="OrthoDB" id="1166700at2759"/>
<organism evidence="2 3">
    <name type="scientific">Prunus armeniaca</name>
    <name type="common">Apricot</name>
    <name type="synonym">Armeniaca vulgaris</name>
    <dbReference type="NCBI Taxonomy" id="36596"/>
    <lineage>
        <taxon>Eukaryota</taxon>
        <taxon>Viridiplantae</taxon>
        <taxon>Streptophyta</taxon>
        <taxon>Embryophyta</taxon>
        <taxon>Tracheophyta</taxon>
        <taxon>Spermatophyta</taxon>
        <taxon>Magnoliopsida</taxon>
        <taxon>eudicotyledons</taxon>
        <taxon>Gunneridae</taxon>
        <taxon>Pentapetalae</taxon>
        <taxon>rosids</taxon>
        <taxon>fabids</taxon>
        <taxon>Rosales</taxon>
        <taxon>Rosaceae</taxon>
        <taxon>Amygdaloideae</taxon>
        <taxon>Amygdaleae</taxon>
        <taxon>Prunus</taxon>
    </lineage>
</organism>
<evidence type="ECO:0000259" key="1">
    <source>
        <dbReference type="PROSITE" id="PS50879"/>
    </source>
</evidence>
<dbReference type="PANTHER" id="PTHR48475:SF1">
    <property type="entry name" value="RNASE H TYPE-1 DOMAIN-CONTAINING PROTEIN"/>
    <property type="match status" value="1"/>
</dbReference>
<reference evidence="3" key="1">
    <citation type="journal article" date="2020" name="Genome Biol.">
        <title>Gamete binning: chromosome-level and haplotype-resolved genome assembly enabled by high-throughput single-cell sequencing of gamete genomes.</title>
        <authorList>
            <person name="Campoy J.A."/>
            <person name="Sun H."/>
            <person name="Goel M."/>
            <person name="Jiao W.-B."/>
            <person name="Folz-Donahue K."/>
            <person name="Wang N."/>
            <person name="Rubio M."/>
            <person name="Liu C."/>
            <person name="Kukat C."/>
            <person name="Ruiz D."/>
            <person name="Huettel B."/>
            <person name="Schneeberger K."/>
        </authorList>
    </citation>
    <scope>NUCLEOTIDE SEQUENCE [LARGE SCALE GENOMIC DNA]</scope>
    <source>
        <strain evidence="3">cv. Rojo Pasion</strain>
    </source>
</reference>
<sequence>MMLFEGSARKDGAGAVVVFVSLKRHVLPYSFSLSELCSNNIAEYQALIMGLHMAMEMKISSLEVYGDSMLVINQLLTHYEVRKDDPIPYYQMATQLLERFDFVTLEHVPRKDNQMADALANLAAT</sequence>
<protein>
    <recommendedName>
        <fullName evidence="1">RNase H type-1 domain-containing protein</fullName>
    </recommendedName>
</protein>
<dbReference type="Pfam" id="PF13456">
    <property type="entry name" value="RVT_3"/>
    <property type="match status" value="1"/>
</dbReference>
<evidence type="ECO:0000313" key="3">
    <source>
        <dbReference type="Proteomes" id="UP000507245"/>
    </source>
</evidence>
<dbReference type="CDD" id="cd09279">
    <property type="entry name" value="RNase_HI_like"/>
    <property type="match status" value="1"/>
</dbReference>
<dbReference type="Proteomes" id="UP000507245">
    <property type="component" value="Unassembled WGS sequence"/>
</dbReference>
<feature type="domain" description="RNase H type-1" evidence="1">
    <location>
        <begin position="1"/>
        <end position="125"/>
    </location>
</feature>
<dbReference type="InterPro" id="IPR036397">
    <property type="entry name" value="RNaseH_sf"/>
</dbReference>
<name>A0A6J5X5W8_PRUAR</name>
<gene>
    <name evidence="2" type="ORF">ORAREDHAP_LOCUS30207</name>
</gene>
<dbReference type="EMBL" id="CAEKKB010000004">
    <property type="protein sequence ID" value="CAB4309209.1"/>
    <property type="molecule type" value="Genomic_DNA"/>
</dbReference>
<dbReference type="InterPro" id="IPR002156">
    <property type="entry name" value="RNaseH_domain"/>
</dbReference>
<dbReference type="SUPFAM" id="SSF53098">
    <property type="entry name" value="Ribonuclease H-like"/>
    <property type="match status" value="1"/>
</dbReference>
<dbReference type="GO" id="GO:0004523">
    <property type="term" value="F:RNA-DNA hybrid ribonuclease activity"/>
    <property type="evidence" value="ECO:0007669"/>
    <property type="project" value="InterPro"/>
</dbReference>
<keyword evidence="3" id="KW-1185">Reference proteome</keyword>
<dbReference type="Gene3D" id="3.30.420.10">
    <property type="entry name" value="Ribonuclease H-like superfamily/Ribonuclease H"/>
    <property type="match status" value="1"/>
</dbReference>
<evidence type="ECO:0000313" key="2">
    <source>
        <dbReference type="EMBL" id="CAB4309209.1"/>
    </source>
</evidence>
<dbReference type="PROSITE" id="PS50879">
    <property type="entry name" value="RNASE_H_1"/>
    <property type="match status" value="1"/>
</dbReference>
<dbReference type="PANTHER" id="PTHR48475">
    <property type="entry name" value="RIBONUCLEASE H"/>
    <property type="match status" value="1"/>
</dbReference>